<proteinExistence type="predicted"/>
<organism evidence="2 3">
    <name type="scientific">Dipteronia dyeriana</name>
    <dbReference type="NCBI Taxonomy" id="168575"/>
    <lineage>
        <taxon>Eukaryota</taxon>
        <taxon>Viridiplantae</taxon>
        <taxon>Streptophyta</taxon>
        <taxon>Embryophyta</taxon>
        <taxon>Tracheophyta</taxon>
        <taxon>Spermatophyta</taxon>
        <taxon>Magnoliopsida</taxon>
        <taxon>eudicotyledons</taxon>
        <taxon>Gunneridae</taxon>
        <taxon>Pentapetalae</taxon>
        <taxon>rosids</taxon>
        <taxon>malvids</taxon>
        <taxon>Sapindales</taxon>
        <taxon>Sapindaceae</taxon>
        <taxon>Hippocastanoideae</taxon>
        <taxon>Acereae</taxon>
        <taxon>Dipteronia</taxon>
    </lineage>
</organism>
<dbReference type="InterPro" id="IPR025315">
    <property type="entry name" value="DUF4220"/>
</dbReference>
<dbReference type="Pfam" id="PF13968">
    <property type="entry name" value="DUF4220"/>
    <property type="match status" value="1"/>
</dbReference>
<gene>
    <name evidence="2" type="ORF">Ddye_012617</name>
</gene>
<dbReference type="Proteomes" id="UP001280121">
    <property type="component" value="Unassembled WGS sequence"/>
</dbReference>
<comment type="caution">
    <text evidence="2">The sequence shown here is derived from an EMBL/GenBank/DDBJ whole genome shotgun (WGS) entry which is preliminary data.</text>
</comment>
<evidence type="ECO:0000313" key="3">
    <source>
        <dbReference type="Proteomes" id="UP001280121"/>
    </source>
</evidence>
<feature type="domain" description="DUF4220" evidence="1">
    <location>
        <begin position="3"/>
        <end position="69"/>
    </location>
</feature>
<protein>
    <recommendedName>
        <fullName evidence="1">DUF4220 domain-containing protein</fullName>
    </recommendedName>
</protein>
<evidence type="ECO:0000259" key="1">
    <source>
        <dbReference type="Pfam" id="PF13968"/>
    </source>
</evidence>
<sequence length="73" mass="8834">MDISNRLFVDSTLNYMERDTSHTFFRNISSEDAFRVIEIELGLRYDLLYTKTLLILKPWHLCLRVFTFLPLQY</sequence>
<accession>A0AAD9X4W9</accession>
<keyword evidence="3" id="KW-1185">Reference proteome</keyword>
<reference evidence="2" key="1">
    <citation type="journal article" date="2023" name="Plant J.">
        <title>Genome sequences and population genomics provide insights into the demographic history, inbreeding, and mutation load of two 'living fossil' tree species of Dipteronia.</title>
        <authorList>
            <person name="Feng Y."/>
            <person name="Comes H.P."/>
            <person name="Chen J."/>
            <person name="Zhu S."/>
            <person name="Lu R."/>
            <person name="Zhang X."/>
            <person name="Li P."/>
            <person name="Qiu J."/>
            <person name="Olsen K.M."/>
            <person name="Qiu Y."/>
        </authorList>
    </citation>
    <scope>NUCLEOTIDE SEQUENCE</scope>
    <source>
        <strain evidence="2">KIB01</strain>
    </source>
</reference>
<name>A0AAD9X4W9_9ROSI</name>
<dbReference type="AlphaFoldDB" id="A0AAD9X4W9"/>
<evidence type="ECO:0000313" key="2">
    <source>
        <dbReference type="EMBL" id="KAK2652761.1"/>
    </source>
</evidence>
<dbReference type="EMBL" id="JANJYI010000004">
    <property type="protein sequence ID" value="KAK2652761.1"/>
    <property type="molecule type" value="Genomic_DNA"/>
</dbReference>